<reference evidence="1 2" key="1">
    <citation type="submission" date="2014-12" db="EMBL/GenBank/DDBJ databases">
        <title>16Stimator: statistical estimation of ribosomal gene copy numbers from draft genome assemblies.</title>
        <authorList>
            <person name="Perisin M.A."/>
            <person name="Vetter M."/>
            <person name="Gilbert J.A."/>
            <person name="Bergelson J."/>
        </authorList>
    </citation>
    <scope>NUCLEOTIDE SEQUENCE [LARGE SCALE GENOMIC DNA]</scope>
    <source>
        <strain evidence="1 2">MEJ086</strain>
    </source>
</reference>
<comment type="caution">
    <text evidence="1">The sequence shown here is derived from an EMBL/GenBank/DDBJ whole genome shotgun (WGS) entry which is preliminary data.</text>
</comment>
<dbReference type="EMBL" id="JXQW01000061">
    <property type="protein sequence ID" value="KIP97019.1"/>
    <property type="molecule type" value="Genomic_DNA"/>
</dbReference>
<dbReference type="SUPFAM" id="SSF56731">
    <property type="entry name" value="DNA primase core"/>
    <property type="match status" value="1"/>
</dbReference>
<evidence type="ECO:0000313" key="2">
    <source>
        <dbReference type="Proteomes" id="UP000032068"/>
    </source>
</evidence>
<dbReference type="CDD" id="cd01029">
    <property type="entry name" value="TOPRIM_primases"/>
    <property type="match status" value="1"/>
</dbReference>
<dbReference type="OrthoDB" id="5618772at2"/>
<dbReference type="AlphaFoldDB" id="A0A0D0KG87"/>
<dbReference type="Proteomes" id="UP000032068">
    <property type="component" value="Unassembled WGS sequence"/>
</dbReference>
<organism evidence="1 2">
    <name type="scientific">Pseudomonas fulva</name>
    <dbReference type="NCBI Taxonomy" id="47880"/>
    <lineage>
        <taxon>Bacteria</taxon>
        <taxon>Pseudomonadati</taxon>
        <taxon>Pseudomonadota</taxon>
        <taxon>Gammaproteobacteria</taxon>
        <taxon>Pseudomonadales</taxon>
        <taxon>Pseudomonadaceae</taxon>
        <taxon>Pseudomonas</taxon>
    </lineage>
</organism>
<sequence>MNQMANRINFDDIYRLDVVQALENDRDLDFTSVNGAYLQKGVCPGCGQRRLYISREKPYQLKCNRENECQFEQKTRDRYSYLFENLSERFPVTPSNPNATADAYLQRNRGFDISKLAGWYTQARRKLKNGNYADTVRFDLCDGYWERIIDATAVAANDGDKAGIKYGMTYRNSGWMPPGQTIEKGDRVHVVEGIFHAIALYLAGFKVIASISANNFPWDIVEANKGKLVTWCLALDDDKAGRKFILKYLRMLREMKELAWTALAGERDWDDVYRDGELTAEFMAEACYRGRLFTAKSPMHMAYLLYLKRERGFYLLEHGSRLYSARVAMGELKEELKDDKVEGNQTTFSKHCTISQVANCVPTFEYVEKDAITGEQRYFFRFEFANARLNCKEPLAPSSITDPRGFAKAMLERTPGGQFDGGEKVLAMLKGTWFDNPSTVRTLPFVGYDEVTKTYCYPAFGFHKGRMVATNEHGFLNIGGEGLKTSTRNFHMVKGDEYDPSWFADFRAVFNLNGLATLAWWTGTLFAQQIRAQQASWPFLELTGTAGAGKTLLLRFLWKLCGRNNEEGIKPSGSGASAIGLLRALAGVSNLPVVLLESDKETTDALGRTTTVQYNWDEIKPLFDYMAKLRVTGVKTAGSDVDALLFRGGVCISQNTNVDGSEAIITRIVYMHMTTDHHRPELKALAERIKTMPVESLAGYLRAVLLQESAWLERYFEAFNHYEQRFAGLAGVKHSRIVLCHAQVMAAAKATQALFPAWSDRDLEALAKHLEVRALDRQQSCSAENKTAAQFWQIFHFLNEDVVTITENGETREEMRETLNHSADRAEIAVNIEHFQQRCRLAGQEVIPAALLRRSLLQSTTHKYIEQRKVRSRLEKRPLHCWVFSKHGVA</sequence>
<dbReference type="InterPro" id="IPR034154">
    <property type="entry name" value="TOPRIM_DnaG/twinkle"/>
</dbReference>
<proteinExistence type="predicted"/>
<dbReference type="Gene3D" id="3.40.1360.10">
    <property type="match status" value="1"/>
</dbReference>
<dbReference type="Pfam" id="PF13155">
    <property type="entry name" value="Toprim_2"/>
    <property type="match status" value="1"/>
</dbReference>
<evidence type="ECO:0000313" key="1">
    <source>
        <dbReference type="EMBL" id="KIP97019.1"/>
    </source>
</evidence>
<protein>
    <submittedName>
        <fullName evidence="1">Phage protein</fullName>
    </submittedName>
</protein>
<gene>
    <name evidence="1" type="ORF">RU08_19370</name>
</gene>
<name>A0A0D0KG87_9PSED</name>
<accession>A0A0D0KG87</accession>